<reference evidence="2" key="1">
    <citation type="submission" date="2022-01" db="EMBL/GenBank/DDBJ databases">
        <title>Genome-Based Taxonomic Classification of the Phylum Actinobacteria.</title>
        <authorList>
            <person name="Gao Y."/>
        </authorList>
    </citation>
    <scope>NUCLEOTIDE SEQUENCE</scope>
    <source>
        <strain evidence="2">KLBMP 8922</strain>
    </source>
</reference>
<dbReference type="Proteomes" id="UP001165378">
    <property type="component" value="Unassembled WGS sequence"/>
</dbReference>
<comment type="caution">
    <text evidence="2">The sequence shown here is derived from an EMBL/GenBank/DDBJ whole genome shotgun (WGS) entry which is preliminary data.</text>
</comment>
<feature type="domain" description="SnoaL-like" evidence="1">
    <location>
        <begin position="22"/>
        <end position="101"/>
    </location>
</feature>
<dbReference type="EMBL" id="JAKFHA010000001">
    <property type="protein sequence ID" value="MCF2525773.1"/>
    <property type="molecule type" value="Genomic_DNA"/>
</dbReference>
<organism evidence="2 3">
    <name type="scientific">Yinghuangia soli</name>
    <dbReference type="NCBI Taxonomy" id="2908204"/>
    <lineage>
        <taxon>Bacteria</taxon>
        <taxon>Bacillati</taxon>
        <taxon>Actinomycetota</taxon>
        <taxon>Actinomycetes</taxon>
        <taxon>Kitasatosporales</taxon>
        <taxon>Streptomycetaceae</taxon>
        <taxon>Yinghuangia</taxon>
    </lineage>
</organism>
<dbReference type="InterPro" id="IPR037401">
    <property type="entry name" value="SnoaL-like"/>
</dbReference>
<dbReference type="Pfam" id="PF12680">
    <property type="entry name" value="SnoaL_2"/>
    <property type="match status" value="1"/>
</dbReference>
<keyword evidence="3" id="KW-1185">Reference proteome</keyword>
<gene>
    <name evidence="2" type="ORF">LZ495_00845</name>
</gene>
<protein>
    <submittedName>
        <fullName evidence="2">Nuclear transport factor 2 family protein</fullName>
    </submittedName>
</protein>
<dbReference type="SUPFAM" id="SSF54427">
    <property type="entry name" value="NTF2-like"/>
    <property type="match status" value="1"/>
</dbReference>
<proteinExistence type="predicted"/>
<sequence>MHRVEDRERAAHPEDLNRLVLKRLNTADVDGLVALYEPGAVLALPGGRVAVGHHEIRAAYAQLVAGRPEFLPGTVNPAVRNGELAITSVRIGGGDFTVEVARRQADGTWLWVIDQPSLLS</sequence>
<evidence type="ECO:0000259" key="1">
    <source>
        <dbReference type="Pfam" id="PF12680"/>
    </source>
</evidence>
<accession>A0AA41PTV1</accession>
<dbReference type="AlphaFoldDB" id="A0AA41PTV1"/>
<name>A0AA41PTV1_9ACTN</name>
<dbReference type="Gene3D" id="3.10.450.50">
    <property type="match status" value="1"/>
</dbReference>
<dbReference type="InterPro" id="IPR032710">
    <property type="entry name" value="NTF2-like_dom_sf"/>
</dbReference>
<evidence type="ECO:0000313" key="3">
    <source>
        <dbReference type="Proteomes" id="UP001165378"/>
    </source>
</evidence>
<dbReference type="RefSeq" id="WP_235049801.1">
    <property type="nucleotide sequence ID" value="NZ_JAKFHA010000001.1"/>
</dbReference>
<evidence type="ECO:0000313" key="2">
    <source>
        <dbReference type="EMBL" id="MCF2525773.1"/>
    </source>
</evidence>